<comment type="similarity">
    <text evidence="3 17">Belongs to the QueH family.</text>
</comment>
<feature type="binding site" evidence="17">
    <location>
        <position position="105"/>
    </location>
    <ligand>
        <name>[4Fe-4S] cluster</name>
        <dbReference type="ChEBI" id="CHEBI:49883"/>
    </ligand>
</feature>
<evidence type="ECO:0000313" key="19">
    <source>
        <dbReference type="EMBL" id="MCD1655297.1"/>
    </source>
</evidence>
<evidence type="ECO:0000256" key="16">
    <source>
        <dbReference type="ARBA" id="ARBA00047415"/>
    </source>
</evidence>
<feature type="disulfide bond" description="Redox-active" evidence="17">
    <location>
        <begin position="184"/>
        <end position="186"/>
    </location>
</feature>
<evidence type="ECO:0000256" key="11">
    <source>
        <dbReference type="ARBA" id="ARBA00023004"/>
    </source>
</evidence>
<dbReference type="Proteomes" id="UP001198163">
    <property type="component" value="Unassembled WGS sequence"/>
</dbReference>
<name>A0AAE3EIV4_9SPIR</name>
<feature type="binding site" evidence="17">
    <location>
        <position position="102"/>
    </location>
    <ligand>
        <name>[4Fe-4S] cluster</name>
        <dbReference type="ChEBI" id="CHEBI:49883"/>
    </ligand>
</feature>
<evidence type="ECO:0000256" key="15">
    <source>
        <dbReference type="ARBA" id="ARBA00031446"/>
    </source>
</evidence>
<evidence type="ECO:0000256" key="17">
    <source>
        <dbReference type="HAMAP-Rule" id="MF_02089"/>
    </source>
</evidence>
<keyword evidence="6 17" id="KW-0004">4Fe-4S</keyword>
<evidence type="ECO:0000256" key="8">
    <source>
        <dbReference type="ARBA" id="ARBA00022723"/>
    </source>
</evidence>
<keyword evidence="8 17" id="KW-0479">Metal-binding</keyword>
<gene>
    <name evidence="17" type="primary">queH</name>
    <name evidence="19" type="ORF">K7J14_11395</name>
</gene>
<dbReference type="HAMAP" id="MF_02089">
    <property type="entry name" value="QueH"/>
    <property type="match status" value="1"/>
</dbReference>
<evidence type="ECO:0000256" key="14">
    <source>
        <dbReference type="ARBA" id="ARBA00023284"/>
    </source>
</evidence>
<evidence type="ECO:0000256" key="2">
    <source>
        <dbReference type="ARBA" id="ARBA00004691"/>
    </source>
</evidence>
<evidence type="ECO:0000313" key="20">
    <source>
        <dbReference type="Proteomes" id="UP001198163"/>
    </source>
</evidence>
<evidence type="ECO:0000256" key="9">
    <source>
        <dbReference type="ARBA" id="ARBA00022785"/>
    </source>
</evidence>
<feature type="compositionally biased region" description="Basic and acidic residues" evidence="18">
    <location>
        <begin position="212"/>
        <end position="222"/>
    </location>
</feature>
<keyword evidence="7 17" id="KW-0819">tRNA processing</keyword>
<keyword evidence="11 17" id="KW-0408">Iron</keyword>
<dbReference type="InterPro" id="IPR003828">
    <property type="entry name" value="QueH"/>
</dbReference>
<evidence type="ECO:0000256" key="10">
    <source>
        <dbReference type="ARBA" id="ARBA00023002"/>
    </source>
</evidence>
<feature type="binding site" evidence="17">
    <location>
        <position position="20"/>
    </location>
    <ligand>
        <name>[4Fe-4S] cluster</name>
        <dbReference type="ChEBI" id="CHEBI:49883"/>
    </ligand>
</feature>
<dbReference type="AlphaFoldDB" id="A0AAE3EIV4"/>
<keyword evidence="20" id="KW-1185">Reference proteome</keyword>
<feature type="region of interest" description="Disordered" evidence="18">
    <location>
        <begin position="199"/>
        <end position="222"/>
    </location>
</feature>
<evidence type="ECO:0000256" key="5">
    <source>
        <dbReference type="ARBA" id="ARBA00016895"/>
    </source>
</evidence>
<organism evidence="19 20">
    <name type="scientific">Teretinema zuelzerae</name>
    <dbReference type="NCBI Taxonomy" id="156"/>
    <lineage>
        <taxon>Bacteria</taxon>
        <taxon>Pseudomonadati</taxon>
        <taxon>Spirochaetota</taxon>
        <taxon>Spirochaetia</taxon>
        <taxon>Spirochaetales</taxon>
        <taxon>Treponemataceae</taxon>
        <taxon>Teretinema</taxon>
    </lineage>
</organism>
<reference evidence="19" key="1">
    <citation type="submission" date="2021-08" db="EMBL/GenBank/DDBJ databases">
        <title>Comparative analyses of Brucepasteria parasyntrophica and Teretinema zuelzerae.</title>
        <authorList>
            <person name="Song Y."/>
            <person name="Brune A."/>
        </authorList>
    </citation>
    <scope>NUCLEOTIDE SEQUENCE</scope>
    <source>
        <strain evidence="19">DSM 1903</strain>
    </source>
</reference>
<dbReference type="GO" id="GO:0046872">
    <property type="term" value="F:metal ion binding"/>
    <property type="evidence" value="ECO:0007669"/>
    <property type="project" value="UniProtKB-KW"/>
</dbReference>
<evidence type="ECO:0000256" key="6">
    <source>
        <dbReference type="ARBA" id="ARBA00022485"/>
    </source>
</evidence>
<dbReference type="GO" id="GO:0008616">
    <property type="term" value="P:tRNA queuosine(34) biosynthetic process"/>
    <property type="evidence" value="ECO:0007669"/>
    <property type="project" value="UniProtKB-UniRule"/>
</dbReference>
<comment type="catalytic activity">
    <reaction evidence="16 17">
        <text>epoxyqueuosine(34) in tRNA + AH2 = queuosine(34) in tRNA + A + H2O</text>
        <dbReference type="Rhea" id="RHEA:32159"/>
        <dbReference type="Rhea" id="RHEA-COMP:18571"/>
        <dbReference type="Rhea" id="RHEA-COMP:18582"/>
        <dbReference type="ChEBI" id="CHEBI:13193"/>
        <dbReference type="ChEBI" id="CHEBI:15377"/>
        <dbReference type="ChEBI" id="CHEBI:17499"/>
        <dbReference type="ChEBI" id="CHEBI:194431"/>
        <dbReference type="ChEBI" id="CHEBI:194443"/>
        <dbReference type="EC" id="1.17.99.6"/>
    </reaction>
</comment>
<keyword evidence="12 17" id="KW-0411">Iron-sulfur</keyword>
<keyword evidence="9 17" id="KW-0671">Queuosine biosynthesis</keyword>
<protein>
    <recommendedName>
        <fullName evidence="5 17">Epoxyqueuosine reductase QueH</fullName>
        <ecNumber evidence="4 17">1.17.99.6</ecNumber>
    </recommendedName>
    <alternativeName>
        <fullName evidence="15 17">Queuosine biosynthesis protein QueH</fullName>
    </alternativeName>
</protein>
<dbReference type="EMBL" id="JAINWA010000003">
    <property type="protein sequence ID" value="MCD1655297.1"/>
    <property type="molecule type" value="Genomic_DNA"/>
</dbReference>
<feature type="binding site" evidence="17">
    <location>
        <position position="21"/>
    </location>
    <ligand>
        <name>[4Fe-4S] cluster</name>
        <dbReference type="ChEBI" id="CHEBI:49883"/>
    </ligand>
</feature>
<keyword evidence="10 17" id="KW-0560">Oxidoreductase</keyword>
<evidence type="ECO:0000256" key="4">
    <source>
        <dbReference type="ARBA" id="ARBA00012622"/>
    </source>
</evidence>
<evidence type="ECO:0000256" key="3">
    <source>
        <dbReference type="ARBA" id="ARBA00008207"/>
    </source>
</evidence>
<evidence type="ECO:0000256" key="18">
    <source>
        <dbReference type="SAM" id="MobiDB-lite"/>
    </source>
</evidence>
<evidence type="ECO:0000256" key="1">
    <source>
        <dbReference type="ARBA" id="ARBA00002268"/>
    </source>
</evidence>
<dbReference type="PANTHER" id="PTHR36701:SF1">
    <property type="entry name" value="EPOXYQUEUOSINE REDUCTASE QUEH"/>
    <property type="match status" value="1"/>
</dbReference>
<dbReference type="EC" id="1.17.99.6" evidence="4 17"/>
<comment type="function">
    <text evidence="1 17">Catalyzes the conversion of epoxyqueuosine (oQ) to queuosine (Q), which is a hypermodified base found in the wobble positions of tRNA(Asp), tRNA(Asn), tRNA(His) and tRNA(Tyr).</text>
</comment>
<sequence>MEDEIASLEGRRPTLLLHSCCAPCSTAVIALLSRHFRLTVFYYNPNIDEEREYRLRAAEQQELLSKMEEAEGVSFIEGEYRPEDFLDHAKHLAHEPEGGSRCTFCYALRLEKTAEKARELGFEFFTTTLSISPMKDAQRINLIGSSLQETWGVRWLWSDFKKKDGFRRSVEISKKFGLYRQDWCGCSWSKAEALGRIKNTASGSAPDGNAAKPREEELPERK</sequence>
<proteinExistence type="inferred from homology"/>
<dbReference type="Pfam" id="PF02677">
    <property type="entry name" value="QueH"/>
    <property type="match status" value="1"/>
</dbReference>
<comment type="caution">
    <text evidence="19">The sequence shown here is derived from an EMBL/GenBank/DDBJ whole genome shotgun (WGS) entry which is preliminary data.</text>
</comment>
<evidence type="ECO:0000256" key="12">
    <source>
        <dbReference type="ARBA" id="ARBA00023014"/>
    </source>
</evidence>
<keyword evidence="13 17" id="KW-1015">Disulfide bond</keyword>
<dbReference type="GO" id="GO:0052693">
    <property type="term" value="F:epoxyqueuosine reductase activity"/>
    <property type="evidence" value="ECO:0007669"/>
    <property type="project" value="UniProtKB-UniRule"/>
</dbReference>
<comment type="pathway">
    <text evidence="2 17">tRNA modification; tRNA-queuosine biosynthesis.</text>
</comment>
<keyword evidence="14 17" id="KW-0676">Redox-active center</keyword>
<accession>A0AAE3EIV4</accession>
<dbReference type="GO" id="GO:0051539">
    <property type="term" value="F:4 iron, 4 sulfur cluster binding"/>
    <property type="evidence" value="ECO:0007669"/>
    <property type="project" value="UniProtKB-UniRule"/>
</dbReference>
<dbReference type="PANTHER" id="PTHR36701">
    <property type="entry name" value="EPOXYQUEUOSINE REDUCTASE QUEH"/>
    <property type="match status" value="1"/>
</dbReference>
<evidence type="ECO:0000256" key="7">
    <source>
        <dbReference type="ARBA" id="ARBA00022694"/>
    </source>
</evidence>
<evidence type="ECO:0000256" key="13">
    <source>
        <dbReference type="ARBA" id="ARBA00023157"/>
    </source>
</evidence>